<dbReference type="InterPro" id="IPR001962">
    <property type="entry name" value="Asn_synthase"/>
</dbReference>
<dbReference type="InterPro" id="IPR014729">
    <property type="entry name" value="Rossmann-like_a/b/a_fold"/>
</dbReference>
<feature type="compositionally biased region" description="Polar residues" evidence="4">
    <location>
        <begin position="49"/>
        <end position="61"/>
    </location>
</feature>
<dbReference type="CDD" id="cd01991">
    <property type="entry name" value="Asn_synthase_B_C"/>
    <property type="match status" value="1"/>
</dbReference>
<keyword evidence="1" id="KW-0028">Amino-acid biosynthesis</keyword>
<dbReference type="InterPro" id="IPR029055">
    <property type="entry name" value="Ntn_hydrolases_N"/>
</dbReference>
<accession>A0ABP0B237</accession>
<proteinExistence type="predicted"/>
<evidence type="ECO:0000256" key="1">
    <source>
        <dbReference type="ARBA" id="ARBA00022605"/>
    </source>
</evidence>
<evidence type="ECO:0000313" key="7">
    <source>
        <dbReference type="Proteomes" id="UP001642406"/>
    </source>
</evidence>
<keyword evidence="2" id="KW-0061">Asparagine biosynthesis</keyword>
<dbReference type="PANTHER" id="PTHR45937">
    <property type="entry name" value="ASPARAGINE SYNTHETASE DOMAIN-CONTAINING PROTEIN 1"/>
    <property type="match status" value="1"/>
</dbReference>
<dbReference type="CDD" id="cd03766">
    <property type="entry name" value="Gn_AT_II_novel"/>
    <property type="match status" value="1"/>
</dbReference>
<evidence type="ECO:0000256" key="4">
    <source>
        <dbReference type="SAM" id="MobiDB-lite"/>
    </source>
</evidence>
<feature type="region of interest" description="Disordered" evidence="4">
    <location>
        <begin position="42"/>
        <end position="61"/>
    </location>
</feature>
<comment type="caution">
    <text evidence="6">The sequence shown here is derived from an EMBL/GenBank/DDBJ whole genome shotgun (WGS) entry which is preliminary data.</text>
</comment>
<evidence type="ECO:0000256" key="3">
    <source>
        <dbReference type="ARBA" id="ARBA00022962"/>
    </source>
</evidence>
<dbReference type="Gene3D" id="3.40.50.620">
    <property type="entry name" value="HUPs"/>
    <property type="match status" value="1"/>
</dbReference>
<dbReference type="PROSITE" id="PS51278">
    <property type="entry name" value="GATASE_TYPE_2"/>
    <property type="match status" value="1"/>
</dbReference>
<name>A0ABP0B237_9PEZI</name>
<sequence length="600" mass="65328">MCGIHAVIEVVKTEDNDSHKSNKNNDIDTLSPVLRSRLVRRGPDHLGQVKTTSSPRQDGTSVHLSFTSTVLALRGDGLTQQPFVETADGDAAQRVLCWNGEVWRVDGAAASVDGNDGQLLFEKLTATDNALDVLRAVEGPFAFAYYDGVGGRLYFGRDRLGRRSLLQQKTADGCLTLSSVSDVSDVSSVGEESESFFSSPWTEVEADGIYVLDLHGESRDQPWTVSRHNWSDDFAGDSDDIVGGLGRFNMASDPGDSGPLTADALSVQQLGDQLAASLWLRILHVPKPPPTLVDDSFSPQDRDTRVAVLFSGGLDCTVLARMAHDLLPADQGIDLINVAFENPRVKAHLAAGKDVYEACPDRLTGRASLAELQKTCPSRAWRFLGVNVPYTDFVAHRPTVVALMHPHDTEMDLSIASALYFASRGQTDTEETPARVLLSGLGADELFGGYGRHAVAYEVGASKVASEASGEAGQLKDDSNAAKNRGYAALARELHLDVARLGRRNLGRDDRVLAHWGREVRFPFLDEHLVRWAIALPVWAKCDFEYSEEGEIEPAKRVLRLLAQKLGLEGVAREKKRAIQFGARTAKMESGRVKGTARVV</sequence>
<dbReference type="Pfam" id="PF00733">
    <property type="entry name" value="Asn_synthase"/>
    <property type="match status" value="1"/>
</dbReference>
<dbReference type="EMBL" id="CAWUHC010000010">
    <property type="protein sequence ID" value="CAK7213678.1"/>
    <property type="molecule type" value="Genomic_DNA"/>
</dbReference>
<evidence type="ECO:0000256" key="2">
    <source>
        <dbReference type="ARBA" id="ARBA00022888"/>
    </source>
</evidence>
<keyword evidence="7" id="KW-1185">Reference proteome</keyword>
<evidence type="ECO:0000313" key="6">
    <source>
        <dbReference type="EMBL" id="CAK7213678.1"/>
    </source>
</evidence>
<feature type="domain" description="Glutamine amidotransferase type-2" evidence="5">
    <location>
        <begin position="2"/>
        <end position="215"/>
    </location>
</feature>
<dbReference type="InterPro" id="IPR017932">
    <property type="entry name" value="GATase_2_dom"/>
</dbReference>
<reference evidence="6 7" key="1">
    <citation type="submission" date="2024-01" db="EMBL/GenBank/DDBJ databases">
        <authorList>
            <person name="Allen C."/>
            <person name="Tagirdzhanova G."/>
        </authorList>
    </citation>
    <scope>NUCLEOTIDE SEQUENCE [LARGE SCALE GENOMIC DNA]</scope>
</reference>
<gene>
    <name evidence="6" type="ORF">SBRCBS47491_001886</name>
</gene>
<dbReference type="PANTHER" id="PTHR45937:SF1">
    <property type="entry name" value="ASPARAGINE SYNTHETASE DOMAIN-CONTAINING PROTEIN 1"/>
    <property type="match status" value="1"/>
</dbReference>
<dbReference type="SUPFAM" id="SSF52402">
    <property type="entry name" value="Adenine nucleotide alpha hydrolases-like"/>
    <property type="match status" value="1"/>
</dbReference>
<dbReference type="InterPro" id="IPR051857">
    <property type="entry name" value="Asn_synthetase_domain"/>
</dbReference>
<evidence type="ECO:0000259" key="5">
    <source>
        <dbReference type="PROSITE" id="PS51278"/>
    </source>
</evidence>
<protein>
    <recommendedName>
        <fullName evidence="5">Glutamine amidotransferase type-2 domain-containing protein</fullName>
    </recommendedName>
</protein>
<dbReference type="Proteomes" id="UP001642406">
    <property type="component" value="Unassembled WGS sequence"/>
</dbReference>
<keyword evidence="3" id="KW-0315">Glutamine amidotransferase</keyword>
<dbReference type="SUPFAM" id="SSF56235">
    <property type="entry name" value="N-terminal nucleophile aminohydrolases (Ntn hydrolases)"/>
    <property type="match status" value="1"/>
</dbReference>
<organism evidence="6 7">
    <name type="scientific">Sporothrix bragantina</name>
    <dbReference type="NCBI Taxonomy" id="671064"/>
    <lineage>
        <taxon>Eukaryota</taxon>
        <taxon>Fungi</taxon>
        <taxon>Dikarya</taxon>
        <taxon>Ascomycota</taxon>
        <taxon>Pezizomycotina</taxon>
        <taxon>Sordariomycetes</taxon>
        <taxon>Sordariomycetidae</taxon>
        <taxon>Ophiostomatales</taxon>
        <taxon>Ophiostomataceae</taxon>
        <taxon>Sporothrix</taxon>
    </lineage>
</organism>
<dbReference type="Gene3D" id="3.60.20.10">
    <property type="entry name" value="Glutamine Phosphoribosylpyrophosphate, subunit 1, domain 1"/>
    <property type="match status" value="1"/>
</dbReference>